<evidence type="ECO:0000313" key="3">
    <source>
        <dbReference type="WBParaSite" id="PDA_v2.g21527.t1"/>
    </source>
</evidence>
<dbReference type="InterPro" id="IPR036869">
    <property type="entry name" value="J_dom_sf"/>
</dbReference>
<name>A0A914Q2Z2_9BILA</name>
<evidence type="ECO:0000259" key="1">
    <source>
        <dbReference type="PROSITE" id="PS50076"/>
    </source>
</evidence>
<dbReference type="InterPro" id="IPR001623">
    <property type="entry name" value="DnaJ_domain"/>
</dbReference>
<proteinExistence type="predicted"/>
<sequence>MSISDDESFFGDDDHLGGGDADEIDYYAILNVPRDASIDEINKAYKHRCLIFHPDRHQSEEDKKEAAKIFVILRDAHDTLSDQSKRAIYDAVGARGLDLQGWQLVTRSNNTENIRKEYEFLKRLREHEIMLQRVHPSGNFVVKMTLAGMMVENKADRFVIILINQVFTVKMF</sequence>
<dbReference type="PANTHER" id="PTHR44157">
    <property type="entry name" value="DNAJ HOMOLOG SUBFAMILY C MEMBER 11"/>
    <property type="match status" value="1"/>
</dbReference>
<accession>A0A914Q2Z2</accession>
<dbReference type="SMART" id="SM00271">
    <property type="entry name" value="DnaJ"/>
    <property type="match status" value="1"/>
</dbReference>
<dbReference type="InterPro" id="IPR052243">
    <property type="entry name" value="Mito_inner_membrane_organizer"/>
</dbReference>
<dbReference type="Proteomes" id="UP000887578">
    <property type="component" value="Unplaced"/>
</dbReference>
<dbReference type="Gene3D" id="1.10.287.110">
    <property type="entry name" value="DnaJ domain"/>
    <property type="match status" value="1"/>
</dbReference>
<feature type="domain" description="J" evidence="1">
    <location>
        <begin position="25"/>
        <end position="93"/>
    </location>
</feature>
<dbReference type="WBParaSite" id="PDA_v2.g21527.t1">
    <property type="protein sequence ID" value="PDA_v2.g21527.t1"/>
    <property type="gene ID" value="PDA_v2.g21527"/>
</dbReference>
<dbReference type="CDD" id="cd06257">
    <property type="entry name" value="DnaJ"/>
    <property type="match status" value="1"/>
</dbReference>
<protein>
    <submittedName>
        <fullName evidence="3">J domain-containing protein</fullName>
    </submittedName>
</protein>
<dbReference type="PROSITE" id="PS00636">
    <property type="entry name" value="DNAJ_1"/>
    <property type="match status" value="1"/>
</dbReference>
<dbReference type="Pfam" id="PF00226">
    <property type="entry name" value="DnaJ"/>
    <property type="match status" value="1"/>
</dbReference>
<dbReference type="AlphaFoldDB" id="A0A914Q2Z2"/>
<dbReference type="InterPro" id="IPR018253">
    <property type="entry name" value="DnaJ_domain_CS"/>
</dbReference>
<keyword evidence="2" id="KW-1185">Reference proteome</keyword>
<dbReference type="PROSITE" id="PS50076">
    <property type="entry name" value="DNAJ_2"/>
    <property type="match status" value="1"/>
</dbReference>
<dbReference type="GO" id="GO:0005739">
    <property type="term" value="C:mitochondrion"/>
    <property type="evidence" value="ECO:0007669"/>
    <property type="project" value="GOC"/>
</dbReference>
<dbReference type="SUPFAM" id="SSF46565">
    <property type="entry name" value="Chaperone J-domain"/>
    <property type="match status" value="1"/>
</dbReference>
<dbReference type="PRINTS" id="PR00625">
    <property type="entry name" value="JDOMAIN"/>
</dbReference>
<reference evidence="3" key="1">
    <citation type="submission" date="2022-11" db="UniProtKB">
        <authorList>
            <consortium name="WormBaseParasite"/>
        </authorList>
    </citation>
    <scope>IDENTIFICATION</scope>
</reference>
<dbReference type="GO" id="GO:0042407">
    <property type="term" value="P:cristae formation"/>
    <property type="evidence" value="ECO:0007669"/>
    <property type="project" value="TreeGrafter"/>
</dbReference>
<dbReference type="PANTHER" id="PTHR44157:SF1">
    <property type="entry name" value="DNAJ HOMOLOG SUBFAMILY C MEMBER 11"/>
    <property type="match status" value="1"/>
</dbReference>
<organism evidence="2 3">
    <name type="scientific">Panagrolaimus davidi</name>
    <dbReference type="NCBI Taxonomy" id="227884"/>
    <lineage>
        <taxon>Eukaryota</taxon>
        <taxon>Metazoa</taxon>
        <taxon>Ecdysozoa</taxon>
        <taxon>Nematoda</taxon>
        <taxon>Chromadorea</taxon>
        <taxon>Rhabditida</taxon>
        <taxon>Tylenchina</taxon>
        <taxon>Panagrolaimomorpha</taxon>
        <taxon>Panagrolaimoidea</taxon>
        <taxon>Panagrolaimidae</taxon>
        <taxon>Panagrolaimus</taxon>
    </lineage>
</organism>
<evidence type="ECO:0000313" key="2">
    <source>
        <dbReference type="Proteomes" id="UP000887578"/>
    </source>
</evidence>